<dbReference type="Gramene" id="Kaladp0016s0261.3.v1.1">
    <property type="protein sequence ID" value="Kaladp0016s0261.3.v1.1"/>
    <property type="gene ID" value="Kaladp0016s0261.v1.1"/>
</dbReference>
<dbReference type="EnsemblPlants" id="Kaladp0016s0261.4.v1.1">
    <property type="protein sequence ID" value="Kaladp0016s0261.4.v1.1"/>
    <property type="gene ID" value="Kaladp0016s0261.v1.1"/>
</dbReference>
<feature type="compositionally biased region" description="Basic residues" evidence="2">
    <location>
        <begin position="248"/>
        <end position="258"/>
    </location>
</feature>
<evidence type="ECO:0000259" key="3">
    <source>
        <dbReference type="PROSITE" id="PS50089"/>
    </source>
</evidence>
<accession>A0A7N0T0X2</accession>
<keyword evidence="1" id="KW-0863">Zinc-finger</keyword>
<sequence length="424" mass="46465">MGSVCCVSARDAASERASGEILRRTMQYSPSWGVRWDNRGRVAGEEAPPVNVDRVRQNTRLENKSEPFFEPVREVSLSEANVESNSRKSATLDENVGAHSVARVSESPEARSISTEVKEITELPAARDQNQTLSSVSPDMRSASYSSSLQPRIHLAPVSSSPSMWSPRVPKSHLLRQGSDSQLSLPKSPSNYSASEGRSSPPLPVSSTEPTRGSHGGSLDGFSDQSFLESTASTHVKTWSFDSDSLGSHRHKLGQSRSRRSDSHSNDLKTCAVCSAYLVEKSAFSSQKIVPSNELSIVAILVCGHMYHADCLEHLTPEISKYDPPCPVCTFGEQHAVRMFEKVVKAEMDMKSKNKKHRNRIVNSDFVPLARGSSPWLAPSSSFGSSSARPFLKRHFSFGAKASGSLPENLPVRKRSFLWSKSSK</sequence>
<proteinExistence type="predicted"/>
<dbReference type="SMART" id="SM00184">
    <property type="entry name" value="RING"/>
    <property type="match status" value="1"/>
</dbReference>
<feature type="compositionally biased region" description="Polar residues" evidence="2">
    <location>
        <begin position="178"/>
        <end position="198"/>
    </location>
</feature>
<keyword evidence="1" id="KW-0479">Metal-binding</keyword>
<evidence type="ECO:0000313" key="4">
    <source>
        <dbReference type="EnsemblPlants" id="Kaladp0016s0261.6.v1.1"/>
    </source>
</evidence>
<dbReference type="GO" id="GO:0008270">
    <property type="term" value="F:zinc ion binding"/>
    <property type="evidence" value="ECO:0007669"/>
    <property type="project" value="UniProtKB-KW"/>
</dbReference>
<dbReference type="InterPro" id="IPR013083">
    <property type="entry name" value="Znf_RING/FYVE/PHD"/>
</dbReference>
<dbReference type="PANTHER" id="PTHR31150">
    <property type="entry name" value="EXPRESSED PROTEIN"/>
    <property type="match status" value="1"/>
</dbReference>
<dbReference type="Gramene" id="Kaladp0016s0261.2.v1.1">
    <property type="protein sequence ID" value="Kaladp0016s0261.2.v1.1"/>
    <property type="gene ID" value="Kaladp0016s0261.v1.1"/>
</dbReference>
<dbReference type="Proteomes" id="UP000594263">
    <property type="component" value="Unplaced"/>
</dbReference>
<evidence type="ECO:0000256" key="2">
    <source>
        <dbReference type="SAM" id="MobiDB-lite"/>
    </source>
</evidence>
<dbReference type="EnsemblPlants" id="Kaladp0016s0261.6.v1.1">
    <property type="protein sequence ID" value="Kaladp0016s0261.6.v1.1"/>
    <property type="gene ID" value="Kaladp0016s0261.v1.1"/>
</dbReference>
<keyword evidence="5" id="KW-1185">Reference proteome</keyword>
<keyword evidence="1" id="KW-0862">Zinc</keyword>
<organism evidence="4 5">
    <name type="scientific">Kalanchoe fedtschenkoi</name>
    <name type="common">Lavender scallops</name>
    <name type="synonym">South American air plant</name>
    <dbReference type="NCBI Taxonomy" id="63787"/>
    <lineage>
        <taxon>Eukaryota</taxon>
        <taxon>Viridiplantae</taxon>
        <taxon>Streptophyta</taxon>
        <taxon>Embryophyta</taxon>
        <taxon>Tracheophyta</taxon>
        <taxon>Spermatophyta</taxon>
        <taxon>Magnoliopsida</taxon>
        <taxon>eudicotyledons</taxon>
        <taxon>Gunneridae</taxon>
        <taxon>Pentapetalae</taxon>
        <taxon>Saxifragales</taxon>
        <taxon>Crassulaceae</taxon>
        <taxon>Kalanchoe</taxon>
    </lineage>
</organism>
<dbReference type="Gramene" id="Kaladp0016s0261.5.v1.1">
    <property type="protein sequence ID" value="Kaladp0016s0261.5.v1.1"/>
    <property type="gene ID" value="Kaladp0016s0261.v1.1"/>
</dbReference>
<dbReference type="Gramene" id="Kaladp0016s0261.1.v1.1">
    <property type="protein sequence ID" value="Kaladp0016s0261.1.v1.1"/>
    <property type="gene ID" value="Kaladp0016s0261.v1.1"/>
</dbReference>
<dbReference type="EnsemblPlants" id="Kaladp0016s0261.2.v1.1">
    <property type="protein sequence ID" value="Kaladp0016s0261.2.v1.1"/>
    <property type="gene ID" value="Kaladp0016s0261.v1.1"/>
</dbReference>
<dbReference type="SUPFAM" id="SSF57850">
    <property type="entry name" value="RING/U-box"/>
    <property type="match status" value="1"/>
</dbReference>
<dbReference type="OMA" id="QICGMNS"/>
<evidence type="ECO:0000256" key="1">
    <source>
        <dbReference type="PROSITE-ProRule" id="PRU00175"/>
    </source>
</evidence>
<dbReference type="AlphaFoldDB" id="A0A7N0T0X2"/>
<feature type="domain" description="RING-type" evidence="3">
    <location>
        <begin position="271"/>
        <end position="330"/>
    </location>
</feature>
<feature type="region of interest" description="Disordered" evidence="2">
    <location>
        <begin position="246"/>
        <end position="265"/>
    </location>
</feature>
<dbReference type="EnsemblPlants" id="Kaladp0016s0261.5.v1.1">
    <property type="protein sequence ID" value="Kaladp0016s0261.5.v1.1"/>
    <property type="gene ID" value="Kaladp0016s0261.v1.1"/>
</dbReference>
<feature type="compositionally biased region" description="Polar residues" evidence="2">
    <location>
        <begin position="128"/>
        <end position="148"/>
    </location>
</feature>
<evidence type="ECO:0000313" key="5">
    <source>
        <dbReference type="Proteomes" id="UP000594263"/>
    </source>
</evidence>
<dbReference type="PROSITE" id="PS50089">
    <property type="entry name" value="ZF_RING_2"/>
    <property type="match status" value="1"/>
</dbReference>
<name>A0A7N0T0X2_KALFE</name>
<feature type="region of interest" description="Disordered" evidence="2">
    <location>
        <begin position="177"/>
        <end position="224"/>
    </location>
</feature>
<dbReference type="Gramene" id="Kaladp0016s0261.6.v1.1">
    <property type="protein sequence ID" value="Kaladp0016s0261.6.v1.1"/>
    <property type="gene ID" value="Kaladp0016s0261.v1.1"/>
</dbReference>
<dbReference type="Gramene" id="Kaladp0016s0261.4.v1.1">
    <property type="protein sequence ID" value="Kaladp0016s0261.4.v1.1"/>
    <property type="gene ID" value="Kaladp0016s0261.v1.1"/>
</dbReference>
<feature type="region of interest" description="Disordered" evidence="2">
    <location>
        <begin position="83"/>
        <end position="148"/>
    </location>
</feature>
<reference evidence="4" key="1">
    <citation type="submission" date="2021-01" db="UniProtKB">
        <authorList>
            <consortium name="EnsemblPlants"/>
        </authorList>
    </citation>
    <scope>IDENTIFICATION</scope>
</reference>
<dbReference type="InterPro" id="IPR001841">
    <property type="entry name" value="Znf_RING"/>
</dbReference>
<dbReference type="EnsemblPlants" id="Kaladp0016s0261.1.v1.1">
    <property type="protein sequence ID" value="Kaladp0016s0261.1.v1.1"/>
    <property type="gene ID" value="Kaladp0016s0261.v1.1"/>
</dbReference>
<dbReference type="PANTHER" id="PTHR31150:SF26">
    <property type="entry name" value="RING-TYPE DOMAIN-CONTAINING PROTEIN"/>
    <property type="match status" value="1"/>
</dbReference>
<protein>
    <recommendedName>
        <fullName evidence="3">RING-type domain-containing protein</fullName>
    </recommendedName>
</protein>
<dbReference type="EnsemblPlants" id="Kaladp0016s0261.3.v1.1">
    <property type="protein sequence ID" value="Kaladp0016s0261.3.v1.1"/>
    <property type="gene ID" value="Kaladp0016s0261.v1.1"/>
</dbReference>
<dbReference type="Gene3D" id="3.30.40.10">
    <property type="entry name" value="Zinc/RING finger domain, C3HC4 (zinc finger)"/>
    <property type="match status" value="1"/>
</dbReference>